<evidence type="ECO:0000313" key="15">
    <source>
        <dbReference type="Proteomes" id="UP000828390"/>
    </source>
</evidence>
<evidence type="ECO:0000256" key="6">
    <source>
        <dbReference type="ARBA" id="ARBA00022737"/>
    </source>
</evidence>
<dbReference type="InterPro" id="IPR035897">
    <property type="entry name" value="Toll_tir_struct_dom_sf"/>
</dbReference>
<keyword evidence="6" id="KW-0677">Repeat</keyword>
<evidence type="ECO:0000256" key="12">
    <source>
        <dbReference type="SAM" id="SignalP"/>
    </source>
</evidence>
<feature type="signal peptide" evidence="12">
    <location>
        <begin position="1"/>
        <end position="18"/>
    </location>
</feature>
<dbReference type="AlphaFoldDB" id="A0A9D4QYL5"/>
<dbReference type="GO" id="GO:0007165">
    <property type="term" value="P:signal transduction"/>
    <property type="evidence" value="ECO:0007669"/>
    <property type="project" value="InterPro"/>
</dbReference>
<dbReference type="GO" id="GO:0038023">
    <property type="term" value="F:signaling receptor activity"/>
    <property type="evidence" value="ECO:0007669"/>
    <property type="project" value="TreeGrafter"/>
</dbReference>
<organism evidence="14 15">
    <name type="scientific">Dreissena polymorpha</name>
    <name type="common">Zebra mussel</name>
    <name type="synonym">Mytilus polymorpha</name>
    <dbReference type="NCBI Taxonomy" id="45954"/>
    <lineage>
        <taxon>Eukaryota</taxon>
        <taxon>Metazoa</taxon>
        <taxon>Spiralia</taxon>
        <taxon>Lophotrochozoa</taxon>
        <taxon>Mollusca</taxon>
        <taxon>Bivalvia</taxon>
        <taxon>Autobranchia</taxon>
        <taxon>Heteroconchia</taxon>
        <taxon>Euheterodonta</taxon>
        <taxon>Imparidentia</taxon>
        <taxon>Neoheterodontei</taxon>
        <taxon>Myida</taxon>
        <taxon>Dreissenoidea</taxon>
        <taxon>Dreissenidae</taxon>
        <taxon>Dreissena</taxon>
    </lineage>
</organism>
<protein>
    <recommendedName>
        <fullName evidence="13">TIR domain-containing protein</fullName>
    </recommendedName>
</protein>
<dbReference type="SUPFAM" id="SSF52200">
    <property type="entry name" value="Toll/Interleukin receptor TIR domain"/>
    <property type="match status" value="1"/>
</dbReference>
<dbReference type="Gene3D" id="3.80.10.10">
    <property type="entry name" value="Ribonuclease Inhibitor"/>
    <property type="match status" value="3"/>
</dbReference>
<sequence length="733" mass="84358">MTDYICMIILIVSFGGNCLDTHCQGYLCCLDLCDITKDNPTAPLNEKFEQCCICASQKTWSGKEKELLIEYIGVSGKSLVVDPEKFNDSNVYKIEHIGGIMTEIPSDVCSWDSDTVLEVFLRQVYEFMKYWLHIVQIDFSFNKIRKVESLNCLRKLYQLDLSHNKITHLKNTTINQLAHLRHLDLSFNEIMSMDPACISQPTQNLFYADFENNKLPVVDVTNSFSVNPFCHINYTSNIIDKFVNEQGFTLDANKTYGPGFVSFNFNNFRTFPDFQSLLGLSNLAELGQLVSFGFDFRGIQLDCDCYLEPFLSMVQELKSFLWRDYFNVACANPPSLQGVKVPNLDPYDLVCTLERDADCPQECTCIDRPSTNTLFVNCTNLKTLPEFLPNSTLSRSISLKLSNNDIQILSNKPYLYKVTFLDLSNNLLEQVNDDAIAVLENATLHISNNVRLTQLPQRVQHRNLCITYMEGLHLTCGCQELWIENWLKVKKCDDEKLFKCTIPDLGIKEAREFSSSLLDCKQNLPIFLVPFISSVLATLTICGTVTFLLRYEILILFLRVRQKKVDNTADRFQYDVAITFDEEDEKLRGWILKVLLPNLEDNRYRVFLPSRDIPFGSRRDNVLMKTFAKTRSFLVVLSEKCLAQHEHQRDRSWSENEWKCAWTSFKYCKMKTLVIINYDHLAPSDVSIKQIAAFLRVGHTVEFGNYDAQIMDDIYNKLDPAPNQMDAKASYIV</sequence>
<dbReference type="Pfam" id="PF13855">
    <property type="entry name" value="LRR_8"/>
    <property type="match status" value="1"/>
</dbReference>
<evidence type="ECO:0000256" key="11">
    <source>
        <dbReference type="SAM" id="Phobius"/>
    </source>
</evidence>
<reference evidence="14" key="2">
    <citation type="submission" date="2020-11" db="EMBL/GenBank/DDBJ databases">
        <authorList>
            <person name="McCartney M.A."/>
            <person name="Auch B."/>
            <person name="Kono T."/>
            <person name="Mallez S."/>
            <person name="Becker A."/>
            <person name="Gohl D.M."/>
            <person name="Silverstein K.A.T."/>
            <person name="Koren S."/>
            <person name="Bechman K.B."/>
            <person name="Herman A."/>
            <person name="Abrahante J.E."/>
            <person name="Garbe J."/>
        </authorList>
    </citation>
    <scope>NUCLEOTIDE SEQUENCE</scope>
    <source>
        <strain evidence="14">Duluth1</strain>
        <tissue evidence="14">Whole animal</tissue>
    </source>
</reference>
<dbReference type="Pfam" id="PF01582">
    <property type="entry name" value="TIR"/>
    <property type="match status" value="1"/>
</dbReference>
<dbReference type="PROSITE" id="PS51450">
    <property type="entry name" value="LRR"/>
    <property type="match status" value="1"/>
</dbReference>
<keyword evidence="7 11" id="KW-1133">Transmembrane helix</keyword>
<dbReference type="PROSITE" id="PS50104">
    <property type="entry name" value="TIR"/>
    <property type="match status" value="1"/>
</dbReference>
<dbReference type="SMART" id="SM00365">
    <property type="entry name" value="LRR_SD22"/>
    <property type="match status" value="4"/>
</dbReference>
<dbReference type="EMBL" id="JAIWYP010000003">
    <property type="protein sequence ID" value="KAH3848491.1"/>
    <property type="molecule type" value="Genomic_DNA"/>
</dbReference>
<dbReference type="InterPro" id="IPR001611">
    <property type="entry name" value="Leu-rich_rpt"/>
</dbReference>
<comment type="caution">
    <text evidence="14">The sequence shown here is derived from an EMBL/GenBank/DDBJ whole genome shotgun (WGS) entry which is preliminary data.</text>
</comment>
<evidence type="ECO:0000313" key="14">
    <source>
        <dbReference type="EMBL" id="KAH3848491.1"/>
    </source>
</evidence>
<proteinExistence type="inferred from homology"/>
<name>A0A9D4QYL5_DREPO</name>
<dbReference type="Gene3D" id="3.40.50.10140">
    <property type="entry name" value="Toll/interleukin-1 receptor homology (TIR) domain"/>
    <property type="match status" value="1"/>
</dbReference>
<dbReference type="InterPro" id="IPR032675">
    <property type="entry name" value="LRR_dom_sf"/>
</dbReference>
<comment type="subcellular location">
    <subcellularLocation>
        <location evidence="1">Membrane</location>
        <topology evidence="1">Single-pass membrane protein</topology>
    </subcellularLocation>
</comment>
<keyword evidence="3" id="KW-0433">Leucine-rich repeat</keyword>
<evidence type="ECO:0000256" key="9">
    <source>
        <dbReference type="ARBA" id="ARBA00023170"/>
    </source>
</evidence>
<evidence type="ECO:0000256" key="2">
    <source>
        <dbReference type="ARBA" id="ARBA00009634"/>
    </source>
</evidence>
<evidence type="ECO:0000259" key="13">
    <source>
        <dbReference type="PROSITE" id="PS50104"/>
    </source>
</evidence>
<evidence type="ECO:0000256" key="1">
    <source>
        <dbReference type="ARBA" id="ARBA00004167"/>
    </source>
</evidence>
<feature type="domain" description="TIR" evidence="13">
    <location>
        <begin position="572"/>
        <end position="718"/>
    </location>
</feature>
<dbReference type="InterPro" id="IPR000157">
    <property type="entry name" value="TIR_dom"/>
</dbReference>
<evidence type="ECO:0000256" key="5">
    <source>
        <dbReference type="ARBA" id="ARBA00022729"/>
    </source>
</evidence>
<evidence type="ECO:0000256" key="7">
    <source>
        <dbReference type="ARBA" id="ARBA00022989"/>
    </source>
</evidence>
<dbReference type="SMART" id="SM00369">
    <property type="entry name" value="LRR_TYP"/>
    <property type="match status" value="3"/>
</dbReference>
<dbReference type="Proteomes" id="UP000828390">
    <property type="component" value="Unassembled WGS sequence"/>
</dbReference>
<keyword evidence="10" id="KW-0325">Glycoprotein</keyword>
<evidence type="ECO:0000256" key="8">
    <source>
        <dbReference type="ARBA" id="ARBA00023136"/>
    </source>
</evidence>
<evidence type="ECO:0000256" key="3">
    <source>
        <dbReference type="ARBA" id="ARBA00022614"/>
    </source>
</evidence>
<dbReference type="PANTHER" id="PTHR24365:SF541">
    <property type="entry name" value="PROTEIN TOLL-RELATED"/>
    <property type="match status" value="1"/>
</dbReference>
<keyword evidence="15" id="KW-1185">Reference proteome</keyword>
<dbReference type="SUPFAM" id="SSF52058">
    <property type="entry name" value="L domain-like"/>
    <property type="match status" value="1"/>
</dbReference>
<keyword evidence="9" id="KW-0675">Receptor</keyword>
<evidence type="ECO:0000256" key="4">
    <source>
        <dbReference type="ARBA" id="ARBA00022692"/>
    </source>
</evidence>
<dbReference type="GO" id="GO:0005886">
    <property type="term" value="C:plasma membrane"/>
    <property type="evidence" value="ECO:0007669"/>
    <property type="project" value="TreeGrafter"/>
</dbReference>
<feature type="transmembrane region" description="Helical" evidence="11">
    <location>
        <begin position="524"/>
        <end position="549"/>
    </location>
</feature>
<comment type="similarity">
    <text evidence="2">Belongs to the Toll-like receptor family.</text>
</comment>
<keyword evidence="4 11" id="KW-0812">Transmembrane</keyword>
<reference evidence="14" key="1">
    <citation type="journal article" date="2019" name="bioRxiv">
        <title>The Genome of the Zebra Mussel, Dreissena polymorpha: A Resource for Invasive Species Research.</title>
        <authorList>
            <person name="McCartney M.A."/>
            <person name="Auch B."/>
            <person name="Kono T."/>
            <person name="Mallez S."/>
            <person name="Zhang Y."/>
            <person name="Obille A."/>
            <person name="Becker A."/>
            <person name="Abrahante J.E."/>
            <person name="Garbe J."/>
            <person name="Badalamenti J.P."/>
            <person name="Herman A."/>
            <person name="Mangelson H."/>
            <person name="Liachko I."/>
            <person name="Sullivan S."/>
            <person name="Sone E.D."/>
            <person name="Koren S."/>
            <person name="Silverstein K.A.T."/>
            <person name="Beckman K.B."/>
            <person name="Gohl D.M."/>
        </authorList>
    </citation>
    <scope>NUCLEOTIDE SEQUENCE</scope>
    <source>
        <strain evidence="14">Duluth1</strain>
        <tissue evidence="14">Whole animal</tissue>
    </source>
</reference>
<keyword evidence="8 11" id="KW-0472">Membrane</keyword>
<evidence type="ECO:0000256" key="10">
    <source>
        <dbReference type="ARBA" id="ARBA00023180"/>
    </source>
</evidence>
<accession>A0A9D4QYL5</accession>
<keyword evidence="5 12" id="KW-0732">Signal</keyword>
<dbReference type="InterPro" id="IPR003591">
    <property type="entry name" value="Leu-rich_rpt_typical-subtyp"/>
</dbReference>
<feature type="chain" id="PRO_5039567305" description="TIR domain-containing protein" evidence="12">
    <location>
        <begin position="19"/>
        <end position="733"/>
    </location>
</feature>
<dbReference type="PANTHER" id="PTHR24365">
    <property type="entry name" value="TOLL-LIKE RECEPTOR"/>
    <property type="match status" value="1"/>
</dbReference>
<gene>
    <name evidence="14" type="ORF">DPMN_090858</name>
</gene>